<dbReference type="AlphaFoldDB" id="A0A917Y2V7"/>
<reference evidence="1 2" key="1">
    <citation type="journal article" date="2014" name="Int. J. Syst. Evol. Microbiol.">
        <title>Complete genome sequence of Corynebacterium casei LMG S-19264T (=DSM 44701T), isolated from a smear-ripened cheese.</title>
        <authorList>
            <consortium name="US DOE Joint Genome Institute (JGI-PGF)"/>
            <person name="Walter F."/>
            <person name="Albersmeier A."/>
            <person name="Kalinowski J."/>
            <person name="Ruckert C."/>
        </authorList>
    </citation>
    <scope>NUCLEOTIDE SEQUENCE [LARGE SCALE GENOMIC DNA]</scope>
    <source>
        <strain evidence="1 2">CGMCC 4.7111</strain>
    </source>
</reference>
<comment type="caution">
    <text evidence="1">The sequence shown here is derived from an EMBL/GenBank/DDBJ whole genome shotgun (WGS) entry which is preliminary data.</text>
</comment>
<dbReference type="Proteomes" id="UP000600365">
    <property type="component" value="Unassembled WGS sequence"/>
</dbReference>
<protein>
    <submittedName>
        <fullName evidence="1">Uncharacterized protein</fullName>
    </submittedName>
</protein>
<accession>A0A917Y2V7</accession>
<proteinExistence type="predicted"/>
<dbReference type="EMBL" id="BMMM01000005">
    <property type="protein sequence ID" value="GGN64606.1"/>
    <property type="molecule type" value="Genomic_DNA"/>
</dbReference>
<gene>
    <name evidence="1" type="ORF">GCM10011579_034180</name>
</gene>
<evidence type="ECO:0000313" key="2">
    <source>
        <dbReference type="Proteomes" id="UP000600365"/>
    </source>
</evidence>
<evidence type="ECO:0000313" key="1">
    <source>
        <dbReference type="EMBL" id="GGN64606.1"/>
    </source>
</evidence>
<sequence>METPGQHPAAVPDRAELSGLVRALSGFVPSLCPGWESAHAVGAQISAVGDASRVKVETFADLLMPGSQVAVRQIRTADGMSMVEMSS</sequence>
<organism evidence="1 2">
    <name type="scientific">Streptomyces albiflavescens</name>
    <dbReference type="NCBI Taxonomy" id="1623582"/>
    <lineage>
        <taxon>Bacteria</taxon>
        <taxon>Bacillati</taxon>
        <taxon>Actinomycetota</taxon>
        <taxon>Actinomycetes</taxon>
        <taxon>Kitasatosporales</taxon>
        <taxon>Streptomycetaceae</taxon>
        <taxon>Streptomyces</taxon>
    </lineage>
</organism>
<name>A0A917Y2V7_9ACTN</name>
<keyword evidence="2" id="KW-1185">Reference proteome</keyword>